<accession>A0A6J4QFA6</accession>
<organism evidence="1">
    <name type="scientific">uncultured Rubrobacteraceae bacterium</name>
    <dbReference type="NCBI Taxonomy" id="349277"/>
    <lineage>
        <taxon>Bacteria</taxon>
        <taxon>Bacillati</taxon>
        <taxon>Actinomycetota</taxon>
        <taxon>Rubrobacteria</taxon>
        <taxon>Rubrobacterales</taxon>
        <taxon>Rubrobacteraceae</taxon>
        <taxon>environmental samples</taxon>
    </lineage>
</organism>
<name>A0A6J4QFA6_9ACTN</name>
<reference evidence="1" key="1">
    <citation type="submission" date="2020-02" db="EMBL/GenBank/DDBJ databases">
        <authorList>
            <person name="Meier V. D."/>
        </authorList>
    </citation>
    <scope>NUCLEOTIDE SEQUENCE</scope>
    <source>
        <strain evidence="1">AVDCRST_MAG78</strain>
    </source>
</reference>
<dbReference type="EMBL" id="CADCVB010000151">
    <property type="protein sequence ID" value="CAA9439206.1"/>
    <property type="molecule type" value="Genomic_DNA"/>
</dbReference>
<gene>
    <name evidence="1" type="ORF">AVDCRST_MAG78-2293</name>
</gene>
<sequence>MSQLSTLLRVASHPPTSEKWRISAGMTSSTTMTVGASSMRACLACFSLIPGNTCVLRARW</sequence>
<evidence type="ECO:0000313" key="1">
    <source>
        <dbReference type="EMBL" id="CAA9439206.1"/>
    </source>
</evidence>
<dbReference type="AlphaFoldDB" id="A0A6J4QFA6"/>
<protein>
    <submittedName>
        <fullName evidence="1">Uncharacterized protein</fullName>
    </submittedName>
</protein>
<proteinExistence type="predicted"/>